<dbReference type="Gene3D" id="3.40.190.10">
    <property type="entry name" value="Periplasmic binding protein-like II"/>
    <property type="match status" value="1"/>
</dbReference>
<dbReference type="PANTHER" id="PTHR30290:SF38">
    <property type="entry name" value="D,D-DIPEPTIDE-BINDING PERIPLASMIC PROTEIN DDPA-RELATED"/>
    <property type="match status" value="1"/>
</dbReference>
<sequence length="502" mass="53465">MRPARLVAAASLALVTALIAAGCSSSGTTTTQTGKPDTSATVNVGLVLEPTDLDIRTTAGIALDQVLIDNVYQGLVGRTSTNDVVDVLASKHTVSADALTYTFTLHSGVVFDDGHALKASDVVWSLEQVKKTATFQNSADLANVASITSPSADTVVITLSKPDSNLLWALSGRAGLVLEQAATNDLKTTANGTGPYRLASWKQGDNIRLTRFDDYWGSRAEVAGVVFKYYTSPSAGINAVISGDVDVQTAVDATLQSQLTGVDGISLKRGKTTDKYTLAFNDAEAPFTDIRVRKAIREAIDNRAIIKALGGAGVTQGGPIPALDPGYENLSSVDSYDPSDAKRLLREAGHANLTLSLTYANFYPASIGDLLASQLKRVGITLKVTQTDFTTWLNNVYVAHDYQLSIVNHAESHDFGNWANPDYYFGYDNEKVQSLYAESLAATDPAVVDEKLKQAARIVAEDAPADWLYTATTLTAVHDGITGFPTSSTSSRLDLAKLQKSQ</sequence>
<evidence type="ECO:0000313" key="4">
    <source>
        <dbReference type="EMBL" id="GAA4265093.1"/>
    </source>
</evidence>
<dbReference type="EMBL" id="BAABAU010000001">
    <property type="protein sequence ID" value="GAA4265093.1"/>
    <property type="molecule type" value="Genomic_DNA"/>
</dbReference>
<dbReference type="PANTHER" id="PTHR30290">
    <property type="entry name" value="PERIPLASMIC BINDING COMPONENT OF ABC TRANSPORTER"/>
    <property type="match status" value="1"/>
</dbReference>
<name>A0ABP8DZ25_9MICO</name>
<evidence type="ECO:0000256" key="1">
    <source>
        <dbReference type="ARBA" id="ARBA00022729"/>
    </source>
</evidence>
<dbReference type="Gene3D" id="3.90.76.10">
    <property type="entry name" value="Dipeptide-binding Protein, Domain 1"/>
    <property type="match status" value="1"/>
</dbReference>
<evidence type="ECO:0000259" key="3">
    <source>
        <dbReference type="Pfam" id="PF00496"/>
    </source>
</evidence>
<dbReference type="InterPro" id="IPR030678">
    <property type="entry name" value="Peptide/Ni-bd"/>
</dbReference>
<dbReference type="RefSeq" id="WP_344793645.1">
    <property type="nucleotide sequence ID" value="NZ_BAABAU010000001.1"/>
</dbReference>
<feature type="signal peptide" evidence="2">
    <location>
        <begin position="1"/>
        <end position="20"/>
    </location>
</feature>
<reference evidence="5" key="1">
    <citation type="journal article" date="2019" name="Int. J. Syst. Evol. Microbiol.">
        <title>The Global Catalogue of Microorganisms (GCM) 10K type strain sequencing project: providing services to taxonomists for standard genome sequencing and annotation.</title>
        <authorList>
            <consortium name="The Broad Institute Genomics Platform"/>
            <consortium name="The Broad Institute Genome Sequencing Center for Infectious Disease"/>
            <person name="Wu L."/>
            <person name="Ma J."/>
        </authorList>
    </citation>
    <scope>NUCLEOTIDE SEQUENCE [LARGE SCALE GENOMIC DNA]</scope>
    <source>
        <strain evidence="5">JCM 17442</strain>
    </source>
</reference>
<dbReference type="PIRSF" id="PIRSF002741">
    <property type="entry name" value="MppA"/>
    <property type="match status" value="1"/>
</dbReference>
<accession>A0ABP8DZ25</accession>
<keyword evidence="5" id="KW-1185">Reference proteome</keyword>
<gene>
    <name evidence="4" type="ORF">GCM10022256_07050</name>
</gene>
<comment type="caution">
    <text evidence="4">The sequence shown here is derived from an EMBL/GenBank/DDBJ whole genome shotgun (WGS) entry which is preliminary data.</text>
</comment>
<feature type="chain" id="PRO_5047201553" evidence="2">
    <location>
        <begin position="21"/>
        <end position="502"/>
    </location>
</feature>
<protein>
    <submittedName>
        <fullName evidence="4">ABC transporter substrate-binding protein</fullName>
    </submittedName>
</protein>
<dbReference type="InterPro" id="IPR000914">
    <property type="entry name" value="SBP_5_dom"/>
</dbReference>
<dbReference type="InterPro" id="IPR039424">
    <property type="entry name" value="SBP_5"/>
</dbReference>
<dbReference type="Proteomes" id="UP001501594">
    <property type="component" value="Unassembled WGS sequence"/>
</dbReference>
<evidence type="ECO:0000256" key="2">
    <source>
        <dbReference type="SAM" id="SignalP"/>
    </source>
</evidence>
<proteinExistence type="predicted"/>
<dbReference type="Pfam" id="PF00496">
    <property type="entry name" value="SBP_bac_5"/>
    <property type="match status" value="1"/>
</dbReference>
<dbReference type="SUPFAM" id="SSF53850">
    <property type="entry name" value="Periplasmic binding protein-like II"/>
    <property type="match status" value="1"/>
</dbReference>
<organism evidence="4 5">
    <name type="scientific">Frondihabitans peucedani</name>
    <dbReference type="NCBI Taxonomy" id="598626"/>
    <lineage>
        <taxon>Bacteria</taxon>
        <taxon>Bacillati</taxon>
        <taxon>Actinomycetota</taxon>
        <taxon>Actinomycetes</taxon>
        <taxon>Micrococcales</taxon>
        <taxon>Microbacteriaceae</taxon>
        <taxon>Frondihabitans</taxon>
    </lineage>
</organism>
<feature type="domain" description="Solute-binding protein family 5" evidence="3">
    <location>
        <begin position="84"/>
        <end position="412"/>
    </location>
</feature>
<keyword evidence="1 2" id="KW-0732">Signal</keyword>
<dbReference type="CDD" id="cd08494">
    <property type="entry name" value="PBP2_NikA_DppA_OppA_like_6"/>
    <property type="match status" value="1"/>
</dbReference>
<dbReference type="PROSITE" id="PS51257">
    <property type="entry name" value="PROKAR_LIPOPROTEIN"/>
    <property type="match status" value="1"/>
</dbReference>
<evidence type="ECO:0000313" key="5">
    <source>
        <dbReference type="Proteomes" id="UP001501594"/>
    </source>
</evidence>
<dbReference type="Gene3D" id="3.10.105.10">
    <property type="entry name" value="Dipeptide-binding Protein, Domain 3"/>
    <property type="match status" value="1"/>
</dbReference>